<dbReference type="GO" id="GO:0016301">
    <property type="term" value="F:kinase activity"/>
    <property type="evidence" value="ECO:0007669"/>
    <property type="project" value="UniProtKB-KW"/>
</dbReference>
<evidence type="ECO:0000313" key="5">
    <source>
        <dbReference type="EMBL" id="STO17114.1"/>
    </source>
</evidence>
<evidence type="ECO:0000313" key="6">
    <source>
        <dbReference type="Proteomes" id="UP000255284"/>
    </source>
</evidence>
<keyword evidence="4" id="KW-0812">Transmembrane</keyword>
<feature type="transmembrane region" description="Helical" evidence="4">
    <location>
        <begin position="31"/>
        <end position="48"/>
    </location>
</feature>
<dbReference type="InterPro" id="IPR050482">
    <property type="entry name" value="Sensor_HK_TwoCompSys"/>
</dbReference>
<evidence type="ECO:0000256" key="1">
    <source>
        <dbReference type="ARBA" id="ARBA00022679"/>
    </source>
</evidence>
<dbReference type="Gene3D" id="3.30.565.10">
    <property type="entry name" value="Histidine kinase-like ATPase, C-terminal domain"/>
    <property type="match status" value="1"/>
</dbReference>
<dbReference type="Proteomes" id="UP000255284">
    <property type="component" value="Unassembled WGS sequence"/>
</dbReference>
<dbReference type="EMBL" id="UGGQ01000006">
    <property type="protein sequence ID" value="STO17114.1"/>
    <property type="molecule type" value="Genomic_DNA"/>
</dbReference>
<accession>A0A8G2HTY9</accession>
<gene>
    <name evidence="5" type="ORF">NCTC11819_01699</name>
</gene>
<name>A0A8G2HTY9_9ACTO</name>
<evidence type="ECO:0000256" key="4">
    <source>
        <dbReference type="SAM" id="Phobius"/>
    </source>
</evidence>
<evidence type="ECO:0000256" key="2">
    <source>
        <dbReference type="ARBA" id="ARBA00022777"/>
    </source>
</evidence>
<dbReference type="AlphaFoldDB" id="A0A8G2HTY9"/>
<keyword evidence="1" id="KW-0808">Transferase</keyword>
<organism evidence="5 6">
    <name type="scientific">Mobiluncus mulieris</name>
    <dbReference type="NCBI Taxonomy" id="2052"/>
    <lineage>
        <taxon>Bacteria</taxon>
        <taxon>Bacillati</taxon>
        <taxon>Actinomycetota</taxon>
        <taxon>Actinomycetes</taxon>
        <taxon>Actinomycetales</taxon>
        <taxon>Actinomycetaceae</taxon>
        <taxon>Mobiluncus</taxon>
    </lineage>
</organism>
<keyword evidence="3" id="KW-0902">Two-component regulatory system</keyword>
<dbReference type="PANTHER" id="PTHR24421">
    <property type="entry name" value="NITRATE/NITRITE SENSOR PROTEIN NARX-RELATED"/>
    <property type="match status" value="1"/>
</dbReference>
<dbReference type="InterPro" id="IPR036890">
    <property type="entry name" value="HATPase_C_sf"/>
</dbReference>
<keyword evidence="4" id="KW-0472">Membrane</keyword>
<sequence>MLKQQKIVNTSNKLLKYLFPRYEPLQSTKRTAILLSSLLVILIEAFFAENDQDLFGYEFLSFHLSSGLALLFIVAVRYQIFEFVFIASYLLCNAFRLLGDFRAVSLCLSVLLIVWLVRSWIIPAITLLILDYVISVAVTDYPDQQIFASYVNTVLVLVLGFTLRKLYQNFAAKRLQAKEAAARTRHELAQQLHDTIAKDLAHVTILAQDFSKAHPELSPEIQPLVDAATSASQRLQPMILCIDTAAADTKLSEVIQQVTAMLKTRNITLDITSSPNVDGTLTRQQAQTGALALRECGANILKYAPVETHADLVVDAEAQPGVLTISISNEIAPTPQSPAISSGFGLNNLSRRISDEGGTMEITHLSKRWVVYITLPANSKPDTP</sequence>
<feature type="transmembrane region" description="Helical" evidence="4">
    <location>
        <begin position="146"/>
        <end position="167"/>
    </location>
</feature>
<protein>
    <submittedName>
        <fullName evidence="5">Signal transduction histidine kinase</fullName>
    </submittedName>
</protein>
<proteinExistence type="predicted"/>
<keyword evidence="4" id="KW-1133">Transmembrane helix</keyword>
<dbReference type="GO" id="GO:0000160">
    <property type="term" value="P:phosphorelay signal transduction system"/>
    <property type="evidence" value="ECO:0007669"/>
    <property type="project" value="UniProtKB-KW"/>
</dbReference>
<reference evidence="5 6" key="1">
    <citation type="submission" date="2018-06" db="EMBL/GenBank/DDBJ databases">
        <authorList>
            <consortium name="Pathogen Informatics"/>
            <person name="Doyle S."/>
        </authorList>
    </citation>
    <scope>NUCLEOTIDE SEQUENCE [LARGE SCALE GENOMIC DNA]</scope>
    <source>
        <strain evidence="5 6">NCTC11819</strain>
    </source>
</reference>
<feature type="transmembrane region" description="Helical" evidence="4">
    <location>
        <begin position="68"/>
        <end position="91"/>
    </location>
</feature>
<feature type="transmembrane region" description="Helical" evidence="4">
    <location>
        <begin position="103"/>
        <end position="134"/>
    </location>
</feature>
<keyword evidence="2 5" id="KW-0418">Kinase</keyword>
<comment type="caution">
    <text evidence="5">The sequence shown here is derived from an EMBL/GenBank/DDBJ whole genome shotgun (WGS) entry which is preliminary data.</text>
</comment>
<evidence type="ECO:0000256" key="3">
    <source>
        <dbReference type="ARBA" id="ARBA00023012"/>
    </source>
</evidence>